<comment type="caution">
    <text evidence="1">The sequence shown here is derived from an EMBL/GenBank/DDBJ whole genome shotgun (WGS) entry which is preliminary data.</text>
</comment>
<dbReference type="AlphaFoldDB" id="A0A8T0UCB9"/>
<keyword evidence="2" id="KW-1185">Reference proteome</keyword>
<evidence type="ECO:0008006" key="3">
    <source>
        <dbReference type="Google" id="ProtNLM"/>
    </source>
</evidence>
<dbReference type="InterPro" id="IPR052929">
    <property type="entry name" value="RNase_H-like_EbsB-rel"/>
</dbReference>
<organism evidence="1 2">
    <name type="scientific">Panicum virgatum</name>
    <name type="common">Blackwell switchgrass</name>
    <dbReference type="NCBI Taxonomy" id="38727"/>
    <lineage>
        <taxon>Eukaryota</taxon>
        <taxon>Viridiplantae</taxon>
        <taxon>Streptophyta</taxon>
        <taxon>Embryophyta</taxon>
        <taxon>Tracheophyta</taxon>
        <taxon>Spermatophyta</taxon>
        <taxon>Magnoliopsida</taxon>
        <taxon>Liliopsida</taxon>
        <taxon>Poales</taxon>
        <taxon>Poaceae</taxon>
        <taxon>PACMAD clade</taxon>
        <taxon>Panicoideae</taxon>
        <taxon>Panicodae</taxon>
        <taxon>Paniceae</taxon>
        <taxon>Panicinae</taxon>
        <taxon>Panicum</taxon>
        <taxon>Panicum sect. Hiantes</taxon>
    </lineage>
</organism>
<dbReference type="PANTHER" id="PTHR47074">
    <property type="entry name" value="BNAC02G40300D PROTEIN"/>
    <property type="match status" value="1"/>
</dbReference>
<evidence type="ECO:0000313" key="2">
    <source>
        <dbReference type="Proteomes" id="UP000823388"/>
    </source>
</evidence>
<dbReference type="EMBL" id="CM029042">
    <property type="protein sequence ID" value="KAG2618583.1"/>
    <property type="molecule type" value="Genomic_DNA"/>
</dbReference>
<dbReference type="Proteomes" id="UP000823388">
    <property type="component" value="Chromosome 3N"/>
</dbReference>
<gene>
    <name evidence="1" type="ORF">PVAP13_3NG079670</name>
</gene>
<evidence type="ECO:0000313" key="1">
    <source>
        <dbReference type="EMBL" id="KAG2618583.1"/>
    </source>
</evidence>
<dbReference type="PANTHER" id="PTHR47074:SF43">
    <property type="entry name" value="RNASE H TYPE-1 DOMAIN-CONTAINING PROTEIN"/>
    <property type="match status" value="1"/>
</dbReference>
<name>A0A8T0UCB9_PANVG</name>
<accession>A0A8T0UCB9</accession>
<sequence length="188" mass="21348">MPLGLVRISKMFIRVDLFFFSFFWIKTCRQKGGKIKLQLGWGVEARCPDQVATFAAEGRTGLAWWPSGIQQLLKLRGPGGRPRTSPELVAWVWRDTTHTRKTLTSNSKPKWKVPPEDVYKINCDGAFIPGINKAGWGFVIRDHTGMAIAAGAGFANFLMRAQHACLFERYGVCCWCCWFKNEAYYFGD</sequence>
<reference evidence="1" key="1">
    <citation type="submission" date="2020-05" db="EMBL/GenBank/DDBJ databases">
        <title>WGS assembly of Panicum virgatum.</title>
        <authorList>
            <person name="Lovell J.T."/>
            <person name="Jenkins J."/>
            <person name="Shu S."/>
            <person name="Juenger T.E."/>
            <person name="Schmutz J."/>
        </authorList>
    </citation>
    <scope>NUCLEOTIDE SEQUENCE</scope>
    <source>
        <strain evidence="1">AP13</strain>
    </source>
</reference>
<protein>
    <recommendedName>
        <fullName evidence="3">RNase H type-1 domain-containing protein</fullName>
    </recommendedName>
</protein>
<proteinExistence type="predicted"/>